<protein>
    <recommendedName>
        <fullName evidence="3">STAS domain-containing protein</fullName>
    </recommendedName>
</protein>
<dbReference type="AlphaFoldDB" id="A0A060QH91"/>
<comment type="caution">
    <text evidence="1">The sequence shown here is derived from an EMBL/GenBank/DDBJ whole genome shotgun (WGS) entry which is preliminary data.</text>
</comment>
<dbReference type="RefSeq" id="WP_051395983.1">
    <property type="nucleotide sequence ID" value="NZ_CBLX010000019.1"/>
</dbReference>
<reference evidence="1 2" key="2">
    <citation type="journal article" date="2014" name="PLoS ONE">
        <title>Evolution of mitochondria reconstructed from the energy metabolism of living bacteria.</title>
        <authorList>
            <person name="Degli Esposti M."/>
            <person name="Chouaia B."/>
            <person name="Comandatore F."/>
            <person name="Crotti E."/>
            <person name="Sassera D."/>
            <person name="Lievens P.M."/>
            <person name="Daffonchio D."/>
            <person name="Bandi C."/>
        </authorList>
    </citation>
    <scope>NUCLEOTIDE SEQUENCE [LARGE SCALE GENOMIC DNA]</scope>
    <source>
        <strain evidence="1 2">SF2.1</strain>
    </source>
</reference>
<evidence type="ECO:0008006" key="3">
    <source>
        <dbReference type="Google" id="ProtNLM"/>
    </source>
</evidence>
<proteinExistence type="predicted"/>
<evidence type="ECO:0000313" key="1">
    <source>
        <dbReference type="EMBL" id="CDG40529.1"/>
    </source>
</evidence>
<gene>
    <name evidence="1" type="ORF">ASAP_2484</name>
</gene>
<organism evidence="1 2">
    <name type="scientific">Asaia bogorensis</name>
    <dbReference type="NCBI Taxonomy" id="91915"/>
    <lineage>
        <taxon>Bacteria</taxon>
        <taxon>Pseudomonadati</taxon>
        <taxon>Pseudomonadota</taxon>
        <taxon>Alphaproteobacteria</taxon>
        <taxon>Acetobacterales</taxon>
        <taxon>Acetobacteraceae</taxon>
        <taxon>Asaia</taxon>
    </lineage>
</organism>
<reference evidence="1 2" key="1">
    <citation type="journal article" date="2014" name="Genome Biol. Evol.">
        <title>Acetic acid bacteria genomes reveal functional traits for adaptation to life in insect guts.</title>
        <authorList>
            <person name="Chouaia B."/>
            <person name="Gaiarsa S."/>
            <person name="Crotti E."/>
            <person name="Comandatore F."/>
            <person name="Degli Esposti M."/>
            <person name="Ricci I."/>
            <person name="Alma A."/>
            <person name="Favia G."/>
            <person name="Bandi C."/>
            <person name="Daffonchio D."/>
        </authorList>
    </citation>
    <scope>NUCLEOTIDE SEQUENCE [LARGE SCALE GENOMIC DNA]</scope>
    <source>
        <strain evidence="1 2">SF2.1</strain>
    </source>
</reference>
<dbReference type="EMBL" id="CBLX010000019">
    <property type="protein sequence ID" value="CDG40529.1"/>
    <property type="molecule type" value="Genomic_DNA"/>
</dbReference>
<dbReference type="Proteomes" id="UP000027583">
    <property type="component" value="Unassembled WGS sequence"/>
</dbReference>
<sequence>MSVIPVPPETMPHQIMLPARLDTKAAAALRDDLIVDDGTPLDGSEVTYLGGLCLQILLAGKREIINPSEKMAEALALFGVPFLLREPRTTSSET</sequence>
<name>A0A060QH91_9PROT</name>
<evidence type="ECO:0000313" key="2">
    <source>
        <dbReference type="Proteomes" id="UP000027583"/>
    </source>
</evidence>
<accession>A0A060QH91</accession>